<keyword evidence="2" id="KW-1185">Reference proteome</keyword>
<dbReference type="Gene3D" id="3.30.560.10">
    <property type="entry name" value="Glucose Oxidase, domain 3"/>
    <property type="match status" value="1"/>
</dbReference>
<name>A0AAD7HR09_9AGAR</name>
<sequence length="105" mass="10898">MDSVLGNPPGLEPLAAQQVLANWTDPAPGGPRSPHYEILPLNGAGALALPSTGNFFSLVVALLCPVSRGSVTLNPTDPFAAPVNVARIRYVVAERVADLVKAAWA</sequence>
<dbReference type="AlphaFoldDB" id="A0AAD7HR09"/>
<evidence type="ECO:0000313" key="1">
    <source>
        <dbReference type="EMBL" id="KAJ7726263.1"/>
    </source>
</evidence>
<protein>
    <submittedName>
        <fullName evidence="1">Uncharacterized protein</fullName>
    </submittedName>
</protein>
<reference evidence="1" key="1">
    <citation type="submission" date="2023-03" db="EMBL/GenBank/DDBJ databases">
        <title>Massive genome expansion in bonnet fungi (Mycena s.s.) driven by repeated elements and novel gene families across ecological guilds.</title>
        <authorList>
            <consortium name="Lawrence Berkeley National Laboratory"/>
            <person name="Harder C.B."/>
            <person name="Miyauchi S."/>
            <person name="Viragh M."/>
            <person name="Kuo A."/>
            <person name="Thoen E."/>
            <person name="Andreopoulos B."/>
            <person name="Lu D."/>
            <person name="Skrede I."/>
            <person name="Drula E."/>
            <person name="Henrissat B."/>
            <person name="Morin E."/>
            <person name="Kohler A."/>
            <person name="Barry K."/>
            <person name="LaButti K."/>
            <person name="Morin E."/>
            <person name="Salamov A."/>
            <person name="Lipzen A."/>
            <person name="Mereny Z."/>
            <person name="Hegedus B."/>
            <person name="Baldrian P."/>
            <person name="Stursova M."/>
            <person name="Weitz H."/>
            <person name="Taylor A."/>
            <person name="Grigoriev I.V."/>
            <person name="Nagy L.G."/>
            <person name="Martin F."/>
            <person name="Kauserud H."/>
        </authorList>
    </citation>
    <scope>NUCLEOTIDE SEQUENCE</scope>
    <source>
        <strain evidence="1">CBHHK188m</strain>
    </source>
</reference>
<comment type="caution">
    <text evidence="1">The sequence shown here is derived from an EMBL/GenBank/DDBJ whole genome shotgun (WGS) entry which is preliminary data.</text>
</comment>
<evidence type="ECO:0000313" key="2">
    <source>
        <dbReference type="Proteomes" id="UP001215280"/>
    </source>
</evidence>
<accession>A0AAD7HR09</accession>
<dbReference type="EMBL" id="JARJLG010000221">
    <property type="protein sequence ID" value="KAJ7726263.1"/>
    <property type="molecule type" value="Genomic_DNA"/>
</dbReference>
<dbReference type="SUPFAM" id="SSF54373">
    <property type="entry name" value="FAD-linked reductases, C-terminal domain"/>
    <property type="match status" value="1"/>
</dbReference>
<dbReference type="Proteomes" id="UP001215280">
    <property type="component" value="Unassembled WGS sequence"/>
</dbReference>
<proteinExistence type="predicted"/>
<organism evidence="1 2">
    <name type="scientific">Mycena maculata</name>
    <dbReference type="NCBI Taxonomy" id="230809"/>
    <lineage>
        <taxon>Eukaryota</taxon>
        <taxon>Fungi</taxon>
        <taxon>Dikarya</taxon>
        <taxon>Basidiomycota</taxon>
        <taxon>Agaricomycotina</taxon>
        <taxon>Agaricomycetes</taxon>
        <taxon>Agaricomycetidae</taxon>
        <taxon>Agaricales</taxon>
        <taxon>Marasmiineae</taxon>
        <taxon>Mycenaceae</taxon>
        <taxon>Mycena</taxon>
    </lineage>
</organism>
<gene>
    <name evidence="1" type="ORF">DFH07DRAFT_852991</name>
</gene>